<dbReference type="InterPro" id="IPR051783">
    <property type="entry name" value="NAD(P)-dependent_oxidoreduct"/>
</dbReference>
<dbReference type="CDD" id="cd05262">
    <property type="entry name" value="SDR_a7"/>
    <property type="match status" value="1"/>
</dbReference>
<dbReference type="Gene3D" id="3.40.50.720">
    <property type="entry name" value="NAD(P)-binding Rossmann-like Domain"/>
    <property type="match status" value="1"/>
</dbReference>
<dbReference type="PANTHER" id="PTHR48079">
    <property type="entry name" value="PROTEIN YEEZ"/>
    <property type="match status" value="1"/>
</dbReference>
<feature type="domain" description="NAD-dependent epimerase/dehydratase" evidence="1">
    <location>
        <begin position="3"/>
        <end position="99"/>
    </location>
</feature>
<reference evidence="2 3" key="1">
    <citation type="submission" date="2022-08" db="EMBL/GenBank/DDBJ databases">
        <authorList>
            <person name="Somphong A."/>
            <person name="Phongsopitanun W."/>
        </authorList>
    </citation>
    <scope>NUCLEOTIDE SEQUENCE [LARGE SCALE GENOMIC DNA]</scope>
    <source>
        <strain evidence="2 3">LP11</strain>
    </source>
</reference>
<keyword evidence="3" id="KW-1185">Reference proteome</keyword>
<evidence type="ECO:0000259" key="1">
    <source>
        <dbReference type="Pfam" id="PF01370"/>
    </source>
</evidence>
<evidence type="ECO:0000313" key="3">
    <source>
        <dbReference type="Proteomes" id="UP001205612"/>
    </source>
</evidence>
<protein>
    <submittedName>
        <fullName evidence="2">SDR family oxidoreductase</fullName>
    </submittedName>
</protein>
<comment type="caution">
    <text evidence="2">The sequence shown here is derived from an EMBL/GenBank/DDBJ whole genome shotgun (WGS) entry which is preliminary data.</text>
</comment>
<dbReference type="Pfam" id="PF01370">
    <property type="entry name" value="Epimerase"/>
    <property type="match status" value="1"/>
</dbReference>
<dbReference type="Proteomes" id="UP001205612">
    <property type="component" value="Unassembled WGS sequence"/>
</dbReference>
<dbReference type="InterPro" id="IPR036291">
    <property type="entry name" value="NAD(P)-bd_dom_sf"/>
</dbReference>
<evidence type="ECO:0000313" key="2">
    <source>
        <dbReference type="EMBL" id="MCS0600750.1"/>
    </source>
</evidence>
<dbReference type="EMBL" id="JANUGP010000003">
    <property type="protein sequence ID" value="MCS0600750.1"/>
    <property type="molecule type" value="Genomic_DNA"/>
</dbReference>
<proteinExistence type="predicted"/>
<organism evidence="2 3">
    <name type="scientific">Streptomyces pyxinicus</name>
    <dbReference type="NCBI Taxonomy" id="2970331"/>
    <lineage>
        <taxon>Bacteria</taxon>
        <taxon>Bacillati</taxon>
        <taxon>Actinomycetota</taxon>
        <taxon>Actinomycetes</taxon>
        <taxon>Kitasatosporales</taxon>
        <taxon>Streptomycetaceae</taxon>
        <taxon>Streptomyces</taxon>
    </lineage>
</organism>
<dbReference type="SUPFAM" id="SSF51735">
    <property type="entry name" value="NAD(P)-binding Rossmann-fold domains"/>
    <property type="match status" value="1"/>
</dbReference>
<dbReference type="PANTHER" id="PTHR48079:SF9">
    <property type="entry name" value="PUTATIVE-RELATED"/>
    <property type="match status" value="1"/>
</dbReference>
<gene>
    <name evidence="2" type="ORF">NX794_05830</name>
</gene>
<dbReference type="RefSeq" id="WP_258777104.1">
    <property type="nucleotide sequence ID" value="NZ_JANUGP010000003.1"/>
</dbReference>
<accession>A0ABT2AXX0</accession>
<dbReference type="InterPro" id="IPR001509">
    <property type="entry name" value="Epimerase_deHydtase"/>
</dbReference>
<name>A0ABT2AXX0_9ACTN</name>
<sequence>MRVFVTGATGWIGSATVGELLSAGHKVVGLARSQAAADELTAKGATALRGDLDDLDSLRAGAREADAVVHLANKHDWGNPEENDRTERAAVEAMLEVLAGTGKAFSIANGLSGIVKERSVLETDASPEVGPGSDRGGSENLALDHAERGVRAIVTRFAPSVHGRGDWGFVNWLVAAARKQAVSGYVGEGTAAWSAVHRTDTARLIRLGIEGAPAGTRLHAVAEESITTRAIAEAIGTALEIPVVSVAPERAREHFGVVGHFFGQSMTGSNDLTRATLNWEPTGPTLTEDILSGAYTDGATK</sequence>